<dbReference type="Gene3D" id="3.40.50.150">
    <property type="entry name" value="Vaccinia Virus protein VP39"/>
    <property type="match status" value="1"/>
</dbReference>
<dbReference type="SUPFAM" id="SSF53335">
    <property type="entry name" value="S-adenosyl-L-methionine-dependent methyltransferases"/>
    <property type="match status" value="1"/>
</dbReference>
<evidence type="ECO:0000313" key="3">
    <source>
        <dbReference type="EMBL" id="KAF0328953.1"/>
    </source>
</evidence>
<dbReference type="CDD" id="cd02440">
    <property type="entry name" value="AdoMet_MTases"/>
    <property type="match status" value="1"/>
</dbReference>
<comment type="similarity">
    <text evidence="1">Belongs to the methyltransferase superfamily. LaeA methyltransferase family.</text>
</comment>
<dbReference type="Pfam" id="PF13489">
    <property type="entry name" value="Methyltransf_23"/>
    <property type="match status" value="1"/>
</dbReference>
<dbReference type="PANTHER" id="PTHR43591">
    <property type="entry name" value="METHYLTRANSFERASE"/>
    <property type="match status" value="1"/>
</dbReference>
<sequence length="384" mass="43257">MSAVVEAPRSDAAENRAPADGAEHQAPADDAEHQAPADATENEAPDENAQNVADRQVVLLADEGIENDDGDLRSLASSSQSLNSSIFDHRFENGRTYHKYKDGKYKLPNDETENDRLDLQHHLFRLTFNGRLANCPLLEQDVDIGRVLDLGCGTGIWCLEIGDEHPEADILGVDLSPTMPEFVAPNVKFEIDDIEESWTYTKPFDYIHSRMMNSNIGDWDAYVKQAYDHLNPGGWLELNECDIAPVSDDGTLREDSSICESVRLLKSAAEQFGRPFKYMSGLKTTLRNAGFVDVQLLQFKWPTNPWPADPRYKELAEWMSENLATGWEGVCLAMLTRAHGWTREEVIVFMAQCRAEFRNKHIHAYFSIWSVYGRKPTEAELSSA</sequence>
<organism evidence="3 4">
    <name type="scientific">Colletotrichum asianum</name>
    <dbReference type="NCBI Taxonomy" id="702518"/>
    <lineage>
        <taxon>Eukaryota</taxon>
        <taxon>Fungi</taxon>
        <taxon>Dikarya</taxon>
        <taxon>Ascomycota</taxon>
        <taxon>Pezizomycotina</taxon>
        <taxon>Sordariomycetes</taxon>
        <taxon>Hypocreomycetidae</taxon>
        <taxon>Glomerellales</taxon>
        <taxon>Glomerellaceae</taxon>
        <taxon>Colletotrichum</taxon>
        <taxon>Colletotrichum gloeosporioides species complex</taxon>
    </lineage>
</organism>
<dbReference type="Proteomes" id="UP000434172">
    <property type="component" value="Unassembled WGS sequence"/>
</dbReference>
<name>A0A8H3WQZ0_9PEZI</name>
<gene>
    <name evidence="3" type="ORF">GQ607_003978</name>
</gene>
<protein>
    <recommendedName>
        <fullName evidence="5">Secondary metabolism regulator LAE1</fullName>
    </recommendedName>
</protein>
<evidence type="ECO:0000256" key="1">
    <source>
        <dbReference type="ARBA" id="ARBA00038158"/>
    </source>
</evidence>
<feature type="compositionally biased region" description="Basic and acidic residues" evidence="2">
    <location>
        <begin position="21"/>
        <end position="35"/>
    </location>
</feature>
<dbReference type="AlphaFoldDB" id="A0A8H3WQZ0"/>
<dbReference type="OrthoDB" id="2013972at2759"/>
<proteinExistence type="inferred from homology"/>
<feature type="region of interest" description="Disordered" evidence="2">
    <location>
        <begin position="1"/>
        <end position="51"/>
    </location>
</feature>
<evidence type="ECO:0000313" key="4">
    <source>
        <dbReference type="Proteomes" id="UP000434172"/>
    </source>
</evidence>
<evidence type="ECO:0008006" key="5">
    <source>
        <dbReference type="Google" id="ProtNLM"/>
    </source>
</evidence>
<keyword evidence="4" id="KW-1185">Reference proteome</keyword>
<comment type="caution">
    <text evidence="3">The sequence shown here is derived from an EMBL/GenBank/DDBJ whole genome shotgun (WGS) entry which is preliminary data.</text>
</comment>
<dbReference type="InterPro" id="IPR029063">
    <property type="entry name" value="SAM-dependent_MTases_sf"/>
</dbReference>
<dbReference type="PANTHER" id="PTHR43591:SF31">
    <property type="entry name" value="LAEA-LIKE, PUTATIVE (AFU_ORTHOLOGUE AFUA_8G01930)-RELATED"/>
    <property type="match status" value="1"/>
</dbReference>
<evidence type="ECO:0000256" key="2">
    <source>
        <dbReference type="SAM" id="MobiDB-lite"/>
    </source>
</evidence>
<reference evidence="3 4" key="1">
    <citation type="submission" date="2019-12" db="EMBL/GenBank/DDBJ databases">
        <title>A genome sequence resource for the geographically widespread anthracnose pathogen Colletotrichum asianum.</title>
        <authorList>
            <person name="Meng Y."/>
        </authorList>
    </citation>
    <scope>NUCLEOTIDE SEQUENCE [LARGE SCALE GENOMIC DNA]</scope>
    <source>
        <strain evidence="3 4">ICMP 18580</strain>
    </source>
</reference>
<dbReference type="GO" id="GO:0008168">
    <property type="term" value="F:methyltransferase activity"/>
    <property type="evidence" value="ECO:0007669"/>
    <property type="project" value="TreeGrafter"/>
</dbReference>
<accession>A0A8H3WQZ0</accession>
<dbReference type="EMBL" id="WOWK01000015">
    <property type="protein sequence ID" value="KAF0328953.1"/>
    <property type="molecule type" value="Genomic_DNA"/>
</dbReference>